<dbReference type="SUPFAM" id="SSF48403">
    <property type="entry name" value="Ankyrin repeat"/>
    <property type="match status" value="1"/>
</dbReference>
<keyword evidence="5 9" id="KW-0040">ANK repeat</keyword>
<evidence type="ECO:0000256" key="11">
    <source>
        <dbReference type="SAM" id="Phobius"/>
    </source>
</evidence>
<dbReference type="InterPro" id="IPR036770">
    <property type="entry name" value="Ankyrin_rpt-contain_sf"/>
</dbReference>
<keyword evidence="11" id="KW-0472">Membrane</keyword>
<feature type="region of interest" description="Disordered" evidence="10">
    <location>
        <begin position="228"/>
        <end position="256"/>
    </location>
</feature>
<dbReference type="GO" id="GO:0043124">
    <property type="term" value="P:negative regulation of canonical NF-kappaB signal transduction"/>
    <property type="evidence" value="ECO:0007669"/>
    <property type="project" value="InterPro"/>
</dbReference>
<evidence type="ECO:0000313" key="12">
    <source>
        <dbReference type="EMBL" id="KAF6716533.1"/>
    </source>
</evidence>
<evidence type="ECO:0000256" key="6">
    <source>
        <dbReference type="ARBA" id="ARBA00023242"/>
    </source>
</evidence>
<proteinExistence type="predicted"/>
<dbReference type="EMBL" id="WKFB01000956">
    <property type="protein sequence ID" value="KAF6716533.1"/>
    <property type="molecule type" value="Genomic_DNA"/>
</dbReference>
<name>A0A834BNB5_ORYME</name>
<protein>
    <recommendedName>
        <fullName evidence="2">NF-kappa-B inhibitor-like protein 1</fullName>
    </recommendedName>
    <alternativeName>
        <fullName evidence="7">Inhibitor of kappa B-like protein</fullName>
    </alternativeName>
    <alternativeName>
        <fullName evidence="8">Nuclear factor of kappa light polypeptide gene enhancer in B-cells inhibitor-like 1</fullName>
    </alternativeName>
</protein>
<dbReference type="InterPro" id="IPR002110">
    <property type="entry name" value="Ankyrin_rpt"/>
</dbReference>
<feature type="compositionally biased region" description="Polar residues" evidence="10">
    <location>
        <begin position="228"/>
        <end position="239"/>
    </location>
</feature>
<keyword evidence="11" id="KW-0812">Transmembrane</keyword>
<evidence type="ECO:0000256" key="8">
    <source>
        <dbReference type="ARBA" id="ARBA00030802"/>
    </source>
</evidence>
<keyword evidence="3" id="KW-0597">Phosphoprotein</keyword>
<accession>A0A834BNB5</accession>
<evidence type="ECO:0000256" key="7">
    <source>
        <dbReference type="ARBA" id="ARBA00030621"/>
    </source>
</evidence>
<feature type="repeat" description="ANK" evidence="9">
    <location>
        <begin position="40"/>
        <end position="72"/>
    </location>
</feature>
<keyword evidence="6" id="KW-0539">Nucleus</keyword>
<feature type="compositionally biased region" description="Basic and acidic residues" evidence="10">
    <location>
        <begin position="241"/>
        <end position="256"/>
    </location>
</feature>
<feature type="transmembrane region" description="Helical" evidence="11">
    <location>
        <begin position="97"/>
        <end position="118"/>
    </location>
</feature>
<dbReference type="Gene3D" id="1.25.40.20">
    <property type="entry name" value="Ankyrin repeat-containing domain"/>
    <property type="match status" value="1"/>
</dbReference>
<evidence type="ECO:0000256" key="9">
    <source>
        <dbReference type="PROSITE-ProRule" id="PRU00023"/>
    </source>
</evidence>
<keyword evidence="11" id="KW-1133">Transmembrane helix</keyword>
<evidence type="ECO:0000256" key="10">
    <source>
        <dbReference type="SAM" id="MobiDB-lite"/>
    </source>
</evidence>
<evidence type="ECO:0000256" key="3">
    <source>
        <dbReference type="ARBA" id="ARBA00022553"/>
    </source>
</evidence>
<dbReference type="InterPro" id="IPR038753">
    <property type="entry name" value="NFKBIL1"/>
</dbReference>
<evidence type="ECO:0000256" key="1">
    <source>
        <dbReference type="ARBA" id="ARBA00004123"/>
    </source>
</evidence>
<dbReference type="AlphaFoldDB" id="A0A834BNB5"/>
<comment type="subcellular location">
    <subcellularLocation>
        <location evidence="1">Nucleus</location>
    </subcellularLocation>
</comment>
<dbReference type="Pfam" id="PF12796">
    <property type="entry name" value="Ank_2"/>
    <property type="match status" value="1"/>
</dbReference>
<evidence type="ECO:0000256" key="2">
    <source>
        <dbReference type="ARBA" id="ARBA00014259"/>
    </source>
</evidence>
<comment type="caution">
    <text evidence="12">The sequence shown here is derived from an EMBL/GenBank/DDBJ whole genome shotgun (WGS) entry which is preliminary data.</text>
</comment>
<dbReference type="PROSITE" id="PS50297">
    <property type="entry name" value="ANK_REP_REGION"/>
    <property type="match status" value="1"/>
</dbReference>
<dbReference type="Proteomes" id="UP000646548">
    <property type="component" value="Unassembled WGS sequence"/>
</dbReference>
<dbReference type="PANTHER" id="PTHR15263">
    <property type="entry name" value="I-KAPPA-B-LIKE PROTEIN IKBL"/>
    <property type="match status" value="1"/>
</dbReference>
<reference evidence="12" key="1">
    <citation type="journal article" name="BMC Genomics">
        <title>Long-read sequencing and de novo genome assembly of marine medaka (Oryzias melastigma).</title>
        <authorList>
            <person name="Liang P."/>
            <person name="Saqib H.S.A."/>
            <person name="Ni X."/>
            <person name="Shen Y."/>
        </authorList>
    </citation>
    <scope>NUCLEOTIDE SEQUENCE</scope>
    <source>
        <strain evidence="12">Bigg-433</strain>
    </source>
</reference>
<evidence type="ECO:0000313" key="13">
    <source>
        <dbReference type="Proteomes" id="UP000646548"/>
    </source>
</evidence>
<dbReference type="SMART" id="SM00248">
    <property type="entry name" value="ANK"/>
    <property type="match status" value="1"/>
</dbReference>
<dbReference type="PANTHER" id="PTHR15263:SF1">
    <property type="entry name" value="NF-KAPPA-B INHIBITOR-LIKE PROTEIN 1"/>
    <property type="match status" value="1"/>
</dbReference>
<keyword evidence="4" id="KW-0677">Repeat</keyword>
<dbReference type="PROSITE" id="PS50088">
    <property type="entry name" value="ANK_REPEAT"/>
    <property type="match status" value="1"/>
</dbReference>
<gene>
    <name evidence="12" type="ORF">FQA47_018563</name>
</gene>
<dbReference type="GO" id="GO:0005634">
    <property type="term" value="C:nucleus"/>
    <property type="evidence" value="ECO:0007669"/>
    <property type="project" value="UniProtKB-SubCell"/>
</dbReference>
<sequence length="387" mass="44671">MVSRRQARVWKYVDEGSFLKLKSYLRKHRDLDLNFSQGKRQRSPLHLACSLGDDAVLRLLLQHGADVLQKDRRGDTALHTAANRALKLGRRGKGSGFCPGYFFLMIMLILTNFFVLAYDDLVVPLRKACPEALNATNRTGVTPLDLLSWMKQSEGAETTGRPPQADPEKEWLEKLFGECEDEFCENFGVYDADDFLPVDDDDEDFGDWADRIRREYFSKKHAEAQKLAATSSTWKTRNGAQRREQKEESHKDLHERLKREHEEYLARAAQKEEQTRQGKKRCYEERCAATFSDPSSSSSTKLSYSDIPWPAPKGTVQEMVDVMLHGVDRKNVEVFRKVLRKQQTLWHPDKFVQRCEARLEEKDRKLILDTVTALSQELNRLAQSLKS</sequence>
<organism evidence="12 13">
    <name type="scientific">Oryzias melastigma</name>
    <name type="common">Marine medaka</name>
    <dbReference type="NCBI Taxonomy" id="30732"/>
    <lineage>
        <taxon>Eukaryota</taxon>
        <taxon>Metazoa</taxon>
        <taxon>Chordata</taxon>
        <taxon>Craniata</taxon>
        <taxon>Vertebrata</taxon>
        <taxon>Euteleostomi</taxon>
        <taxon>Actinopterygii</taxon>
        <taxon>Neopterygii</taxon>
        <taxon>Teleostei</taxon>
        <taxon>Neoteleostei</taxon>
        <taxon>Acanthomorphata</taxon>
        <taxon>Ovalentaria</taxon>
        <taxon>Atherinomorphae</taxon>
        <taxon>Beloniformes</taxon>
        <taxon>Adrianichthyidae</taxon>
        <taxon>Oryziinae</taxon>
        <taxon>Oryzias</taxon>
    </lineage>
</organism>
<evidence type="ECO:0000256" key="4">
    <source>
        <dbReference type="ARBA" id="ARBA00022737"/>
    </source>
</evidence>
<evidence type="ECO:0000256" key="5">
    <source>
        <dbReference type="ARBA" id="ARBA00023043"/>
    </source>
</evidence>